<dbReference type="CDD" id="cd16327">
    <property type="entry name" value="RseB"/>
    <property type="match status" value="1"/>
</dbReference>
<name>A0A1G6AD47_9GAMM</name>
<dbReference type="PIRSF" id="PIRSF005427">
    <property type="entry name" value="RseB"/>
    <property type="match status" value="1"/>
</dbReference>
<dbReference type="InterPro" id="IPR038484">
    <property type="entry name" value="MucB/RseB_C_sf"/>
</dbReference>
<evidence type="ECO:0000313" key="8">
    <source>
        <dbReference type="EMBL" id="SDB06236.1"/>
    </source>
</evidence>
<dbReference type="PANTHER" id="PTHR38782">
    <property type="match status" value="1"/>
</dbReference>
<dbReference type="RefSeq" id="WP_092590969.1">
    <property type="nucleotide sequence ID" value="NZ_FMXN01000001.1"/>
</dbReference>
<feature type="chain" id="PRO_5011689189" evidence="5">
    <location>
        <begin position="35"/>
        <end position="340"/>
    </location>
</feature>
<evidence type="ECO:0000313" key="9">
    <source>
        <dbReference type="Proteomes" id="UP000199626"/>
    </source>
</evidence>
<dbReference type="STRING" id="1159017.SAMN02927930_00279"/>
<accession>A0A1G6AD47</accession>
<dbReference type="Pfam" id="PF17188">
    <property type="entry name" value="MucB_RseB_C"/>
    <property type="match status" value="1"/>
</dbReference>
<dbReference type="GO" id="GO:0045152">
    <property type="term" value="F:antisigma factor binding"/>
    <property type="evidence" value="ECO:0007669"/>
    <property type="project" value="TreeGrafter"/>
</dbReference>
<dbReference type="GO" id="GO:0032885">
    <property type="term" value="P:regulation of polysaccharide biosynthetic process"/>
    <property type="evidence" value="ECO:0007669"/>
    <property type="project" value="TreeGrafter"/>
</dbReference>
<dbReference type="Pfam" id="PF03888">
    <property type="entry name" value="MucB_RseB"/>
    <property type="match status" value="1"/>
</dbReference>
<comment type="subcellular location">
    <subcellularLocation>
        <location evidence="1">Periplasm</location>
    </subcellularLocation>
</comment>
<feature type="signal peptide" evidence="5">
    <location>
        <begin position="1"/>
        <end position="34"/>
    </location>
</feature>
<evidence type="ECO:0000256" key="4">
    <source>
        <dbReference type="ARBA" id="ARBA00022764"/>
    </source>
</evidence>
<evidence type="ECO:0000256" key="5">
    <source>
        <dbReference type="SAM" id="SignalP"/>
    </source>
</evidence>
<dbReference type="OrthoDB" id="7067274at2"/>
<evidence type="ECO:0000256" key="2">
    <source>
        <dbReference type="ARBA" id="ARBA00008150"/>
    </source>
</evidence>
<dbReference type="Gene3D" id="3.30.200.100">
    <property type="entry name" value="MucB/RseB, C-terminal domain"/>
    <property type="match status" value="1"/>
</dbReference>
<evidence type="ECO:0000259" key="6">
    <source>
        <dbReference type="Pfam" id="PF03888"/>
    </source>
</evidence>
<organism evidence="8 9">
    <name type="scientific">Pseudidiomarina indica</name>
    <dbReference type="NCBI Taxonomy" id="1159017"/>
    <lineage>
        <taxon>Bacteria</taxon>
        <taxon>Pseudomonadati</taxon>
        <taxon>Pseudomonadota</taxon>
        <taxon>Gammaproteobacteria</taxon>
        <taxon>Alteromonadales</taxon>
        <taxon>Idiomarinaceae</taxon>
        <taxon>Pseudidiomarina</taxon>
    </lineage>
</organism>
<dbReference type="Gene3D" id="2.50.20.10">
    <property type="entry name" value="Lipoprotein localisation LolA/LolB/LppX"/>
    <property type="match status" value="1"/>
</dbReference>
<evidence type="ECO:0000259" key="7">
    <source>
        <dbReference type="Pfam" id="PF17188"/>
    </source>
</evidence>
<proteinExistence type="inferred from homology"/>
<keyword evidence="4" id="KW-0574">Periplasm</keyword>
<evidence type="ECO:0000256" key="1">
    <source>
        <dbReference type="ARBA" id="ARBA00004418"/>
    </source>
</evidence>
<dbReference type="AlphaFoldDB" id="A0A1G6AD47"/>
<feature type="domain" description="MucB/RseB C-terminal" evidence="7">
    <location>
        <begin position="240"/>
        <end position="331"/>
    </location>
</feature>
<feature type="domain" description="MucB/RseB N-terminal" evidence="6">
    <location>
        <begin position="46"/>
        <end position="216"/>
    </location>
</feature>
<keyword evidence="9" id="KW-1185">Reference proteome</keyword>
<evidence type="ECO:0000256" key="3">
    <source>
        <dbReference type="ARBA" id="ARBA00022729"/>
    </source>
</evidence>
<protein>
    <submittedName>
        <fullName evidence="8">Sigma E regulatory protein, MucB/RseB</fullName>
    </submittedName>
</protein>
<gene>
    <name evidence="8" type="ORF">SAMN02927930_00279</name>
</gene>
<keyword evidence="3 5" id="KW-0732">Signal</keyword>
<dbReference type="GO" id="GO:0030288">
    <property type="term" value="C:outer membrane-bounded periplasmic space"/>
    <property type="evidence" value="ECO:0007669"/>
    <property type="project" value="TreeGrafter"/>
</dbReference>
<dbReference type="Proteomes" id="UP000199626">
    <property type="component" value="Unassembled WGS sequence"/>
</dbReference>
<dbReference type="PANTHER" id="PTHR38782:SF1">
    <property type="entry name" value="SIGMA-E FACTOR REGULATORY PROTEIN RSEB"/>
    <property type="match status" value="1"/>
</dbReference>
<dbReference type="InterPro" id="IPR033434">
    <property type="entry name" value="MucB/RseB_N"/>
</dbReference>
<sequence length="340" mass="38404">MQTRLSQSTTHMIRTFTAVVLCLLFLPVSGTAHSETSPDQAANLGEVWFDRMALALRQLNFEATLVQSQGQRIQPLVWFHGRYDHETDLELLIHLNGADSRALRIGDQTYYYSPVGGSYSLQTNVTAGFIPPAFYEPFAQISQHYQVIASGGMRVTGRPAQYLRLVSRDEYRYHYDLWIDRESAMLLKLQMMTPQGEVLEQLQLTSILFTEQIPAQLTEVGAIQRPPRLYEAAQLEAPRFNLRPNWLPEGFELRRAQHRRLYDTQLPTDHYLFSDGLTEVSIYIGEQQQQGLPELAFQGAESLINTAIDGYAVTVVGKLPVVTLHQIAAGMVMNSQGATQ</sequence>
<dbReference type="InterPro" id="IPR033436">
    <property type="entry name" value="MucB/RseB_C"/>
</dbReference>
<reference evidence="9" key="1">
    <citation type="submission" date="2016-10" db="EMBL/GenBank/DDBJ databases">
        <authorList>
            <person name="Varghese N."/>
            <person name="Submissions S."/>
        </authorList>
    </citation>
    <scope>NUCLEOTIDE SEQUENCE [LARGE SCALE GENOMIC DNA]</scope>
    <source>
        <strain evidence="9">CGMCC 1.10824</strain>
    </source>
</reference>
<dbReference type="InterPro" id="IPR005588">
    <property type="entry name" value="MucB_RseB"/>
</dbReference>
<comment type="similarity">
    <text evidence="2">Belongs to the RseB family.</text>
</comment>
<dbReference type="EMBL" id="FMXN01000001">
    <property type="protein sequence ID" value="SDB06236.1"/>
    <property type="molecule type" value="Genomic_DNA"/>
</dbReference>